<keyword evidence="2" id="KW-1003">Cell membrane</keyword>
<protein>
    <recommendedName>
        <fullName evidence="2">Biotin transporter</fullName>
    </recommendedName>
</protein>
<feature type="transmembrane region" description="Helical" evidence="3">
    <location>
        <begin position="12"/>
        <end position="39"/>
    </location>
</feature>
<name>A0A512TMB5_CLOBU</name>
<comment type="subcellular location">
    <subcellularLocation>
        <location evidence="2">Cell membrane</location>
        <topology evidence="2">Multi-pass membrane protein</topology>
    </subcellularLocation>
</comment>
<feature type="transmembrane region" description="Helical" evidence="3">
    <location>
        <begin position="143"/>
        <end position="166"/>
    </location>
</feature>
<keyword evidence="2" id="KW-0813">Transport</keyword>
<dbReference type="EMBL" id="BKBC01000017">
    <property type="protein sequence ID" value="GEQ21138.1"/>
    <property type="molecule type" value="Genomic_DNA"/>
</dbReference>
<comment type="similarity">
    <text evidence="1 2">Belongs to the BioY family.</text>
</comment>
<dbReference type="PANTHER" id="PTHR34295:SF1">
    <property type="entry name" value="BIOTIN TRANSPORTER BIOY"/>
    <property type="match status" value="1"/>
</dbReference>
<dbReference type="AlphaFoldDB" id="A0A512TMB5"/>
<dbReference type="GO" id="GO:0005886">
    <property type="term" value="C:plasma membrane"/>
    <property type="evidence" value="ECO:0007669"/>
    <property type="project" value="UniProtKB-SubCell"/>
</dbReference>
<dbReference type="PANTHER" id="PTHR34295">
    <property type="entry name" value="BIOTIN TRANSPORTER BIOY"/>
    <property type="match status" value="1"/>
</dbReference>
<organism evidence="4 5">
    <name type="scientific">Clostridium butyricum</name>
    <dbReference type="NCBI Taxonomy" id="1492"/>
    <lineage>
        <taxon>Bacteria</taxon>
        <taxon>Bacillati</taxon>
        <taxon>Bacillota</taxon>
        <taxon>Clostridia</taxon>
        <taxon>Eubacteriales</taxon>
        <taxon>Clostridiaceae</taxon>
        <taxon>Clostridium</taxon>
    </lineage>
</organism>
<feature type="transmembrane region" description="Helical" evidence="3">
    <location>
        <begin position="76"/>
        <end position="100"/>
    </location>
</feature>
<proteinExistence type="inferred from homology"/>
<accession>A0A512TMB5</accession>
<dbReference type="RefSeq" id="WP_103673129.1">
    <property type="nucleotide sequence ID" value="NZ_BKBC01000017.1"/>
</dbReference>
<dbReference type="PIRSF" id="PIRSF016661">
    <property type="entry name" value="BioY"/>
    <property type="match status" value="1"/>
</dbReference>
<evidence type="ECO:0000313" key="4">
    <source>
        <dbReference type="EMBL" id="GEQ21138.1"/>
    </source>
</evidence>
<evidence type="ECO:0000256" key="2">
    <source>
        <dbReference type="PIRNR" id="PIRNR016661"/>
    </source>
</evidence>
<dbReference type="Proteomes" id="UP000321089">
    <property type="component" value="Unassembled WGS sequence"/>
</dbReference>
<evidence type="ECO:0000256" key="1">
    <source>
        <dbReference type="ARBA" id="ARBA00010692"/>
    </source>
</evidence>
<comment type="caution">
    <text evidence="4">The sequence shown here is derived from an EMBL/GenBank/DDBJ whole genome shotgun (WGS) entry which is preliminary data.</text>
</comment>
<evidence type="ECO:0000313" key="5">
    <source>
        <dbReference type="Proteomes" id="UP000321089"/>
    </source>
</evidence>
<keyword evidence="2 3" id="KW-0472">Membrane</keyword>
<gene>
    <name evidence="4" type="ORF">CBU02nite_16440</name>
</gene>
<dbReference type="GO" id="GO:0015225">
    <property type="term" value="F:biotin transmembrane transporter activity"/>
    <property type="evidence" value="ECO:0007669"/>
    <property type="project" value="UniProtKB-UniRule"/>
</dbReference>
<feature type="transmembrane region" description="Helical" evidence="3">
    <location>
        <begin position="112"/>
        <end position="131"/>
    </location>
</feature>
<reference evidence="4 5" key="1">
    <citation type="submission" date="2019-07" db="EMBL/GenBank/DDBJ databases">
        <title>Whole genome shotgun sequence of Clostridium butyricum NBRC 3858.</title>
        <authorList>
            <person name="Hosoyama A."/>
            <person name="Uohara A."/>
            <person name="Ohji S."/>
            <person name="Ichikawa N."/>
        </authorList>
    </citation>
    <scope>NUCLEOTIDE SEQUENCE [LARGE SCALE GENOMIC DNA]</scope>
    <source>
        <strain evidence="4 5">NBRC 3858</strain>
    </source>
</reference>
<dbReference type="Pfam" id="PF02632">
    <property type="entry name" value="BioY"/>
    <property type="match status" value="1"/>
</dbReference>
<keyword evidence="3" id="KW-1133">Transmembrane helix</keyword>
<dbReference type="InterPro" id="IPR003784">
    <property type="entry name" value="BioY"/>
</dbReference>
<dbReference type="Gene3D" id="1.10.1760.20">
    <property type="match status" value="1"/>
</dbReference>
<sequence length="196" mass="21448">MNNNVKNNILCGIFAALIAVGAFIKIPIPICPFTLQFLFTNLAGLLLGKRVGSRAVGIYIILGLIGLPIFSEGGGIGYFIHPTFGYILGFYAGTYAAGHIVHKNNNFSFKNILYASFCNLAIVYVFGMIYYYTIGNYFINSPIGLYTLILYCFILAVPGDILLCLISTCVAKKVIPVINNSIQSTEENSKFISKNI</sequence>
<keyword evidence="3" id="KW-0812">Transmembrane</keyword>
<feature type="transmembrane region" description="Helical" evidence="3">
    <location>
        <begin position="51"/>
        <end position="70"/>
    </location>
</feature>
<evidence type="ECO:0000256" key="3">
    <source>
        <dbReference type="SAM" id="Phobius"/>
    </source>
</evidence>